<evidence type="ECO:0000256" key="6">
    <source>
        <dbReference type="ARBA" id="ARBA00023004"/>
    </source>
</evidence>
<dbReference type="InterPro" id="IPR039426">
    <property type="entry name" value="TonB-dep_rcpt-like"/>
</dbReference>
<dbReference type="GO" id="GO:0006826">
    <property type="term" value="P:iron ion transport"/>
    <property type="evidence" value="ECO:0007669"/>
    <property type="project" value="UniProtKB-KW"/>
</dbReference>
<dbReference type="PANTHER" id="PTHR32552:SF81">
    <property type="entry name" value="TONB-DEPENDENT OUTER MEMBRANE RECEPTOR"/>
    <property type="match status" value="1"/>
</dbReference>
<evidence type="ECO:0000256" key="10">
    <source>
        <dbReference type="ARBA" id="ARBA00023237"/>
    </source>
</evidence>
<dbReference type="PANTHER" id="PTHR32552">
    <property type="entry name" value="FERRICHROME IRON RECEPTOR-RELATED"/>
    <property type="match status" value="1"/>
</dbReference>
<evidence type="ECO:0000256" key="5">
    <source>
        <dbReference type="ARBA" id="ARBA00022692"/>
    </source>
</evidence>
<evidence type="ECO:0000256" key="4">
    <source>
        <dbReference type="ARBA" id="ARBA00022496"/>
    </source>
</evidence>
<evidence type="ECO:0000256" key="7">
    <source>
        <dbReference type="ARBA" id="ARBA00023065"/>
    </source>
</evidence>
<evidence type="ECO:0000256" key="8">
    <source>
        <dbReference type="ARBA" id="ARBA00023077"/>
    </source>
</evidence>
<keyword evidence="5" id="KW-0812">Transmembrane</keyword>
<reference evidence="12" key="1">
    <citation type="journal article" date="2020" name="mSystems">
        <title>Genome- and Community-Level Interaction Insights into Carbon Utilization and Element Cycling Functions of Hydrothermarchaeota in Hydrothermal Sediment.</title>
        <authorList>
            <person name="Zhou Z."/>
            <person name="Liu Y."/>
            <person name="Xu W."/>
            <person name="Pan J."/>
            <person name="Luo Z.H."/>
            <person name="Li M."/>
        </authorList>
    </citation>
    <scope>NUCLEOTIDE SEQUENCE [LARGE SCALE GENOMIC DNA]</scope>
    <source>
        <strain evidence="12">HyVt-577</strain>
    </source>
</reference>
<evidence type="ECO:0000256" key="9">
    <source>
        <dbReference type="ARBA" id="ARBA00023136"/>
    </source>
</evidence>
<evidence type="ECO:0000256" key="1">
    <source>
        <dbReference type="ARBA" id="ARBA00004571"/>
    </source>
</evidence>
<keyword evidence="3" id="KW-1134">Transmembrane beta strand</keyword>
<sequence>MAGKITRCGYGHYLPICRRRLCFKHKPGLYATWIDQSLYALPSESDIPVSFASAPLTARGAETHIVANVDELELYIDYNYADVRRRLNNRNEILPFTPRHKLNFTLTYEEEGNWRTGVEAFYTDRQFKQNGEEGRAYFIMGLMFEKKFKYFSLIFNIENLLDERQSRYEKMVRLVNGSPRFEDVYMPLEGRIANLVLWMKL</sequence>
<dbReference type="InterPro" id="IPR036942">
    <property type="entry name" value="Beta-barrel_TonB_sf"/>
</dbReference>
<dbReference type="GO" id="GO:0009279">
    <property type="term" value="C:cell outer membrane"/>
    <property type="evidence" value="ECO:0007669"/>
    <property type="project" value="UniProtKB-SubCell"/>
</dbReference>
<comment type="subcellular location">
    <subcellularLocation>
        <location evidence="1">Cell outer membrane</location>
        <topology evidence="1">Multi-pass membrane protein</topology>
    </subcellularLocation>
</comment>
<feature type="domain" description="TonB-dependent receptor-like beta-barrel" evidence="11">
    <location>
        <begin position="57"/>
        <end position="160"/>
    </location>
</feature>
<accession>A0A7V4WWG7</accession>
<gene>
    <name evidence="12" type="ORF">ENK44_16920</name>
</gene>
<dbReference type="Proteomes" id="UP000885779">
    <property type="component" value="Unassembled WGS sequence"/>
</dbReference>
<keyword evidence="2" id="KW-0813">Transport</keyword>
<evidence type="ECO:0000313" key="12">
    <source>
        <dbReference type="EMBL" id="HGY57394.1"/>
    </source>
</evidence>
<evidence type="ECO:0000259" key="11">
    <source>
        <dbReference type="Pfam" id="PF00593"/>
    </source>
</evidence>
<keyword evidence="6" id="KW-0408">Iron</keyword>
<keyword evidence="10" id="KW-0998">Cell outer membrane</keyword>
<dbReference type="InterPro" id="IPR000531">
    <property type="entry name" value="Beta-barrel_TonB"/>
</dbReference>
<keyword evidence="4" id="KW-0410">Iron transport</keyword>
<protein>
    <submittedName>
        <fullName evidence="12">TonB-dependent receptor</fullName>
    </submittedName>
</protein>
<dbReference type="Gene3D" id="2.40.170.20">
    <property type="entry name" value="TonB-dependent receptor, beta-barrel domain"/>
    <property type="match status" value="1"/>
</dbReference>
<proteinExistence type="predicted"/>
<name>A0A7V4WWG7_CALAY</name>
<keyword evidence="8" id="KW-0798">TonB box</keyword>
<evidence type="ECO:0000256" key="2">
    <source>
        <dbReference type="ARBA" id="ARBA00022448"/>
    </source>
</evidence>
<dbReference type="EMBL" id="DRQG01000156">
    <property type="protein sequence ID" value="HGY57394.1"/>
    <property type="molecule type" value="Genomic_DNA"/>
</dbReference>
<comment type="caution">
    <text evidence="12">The sequence shown here is derived from an EMBL/GenBank/DDBJ whole genome shotgun (WGS) entry which is preliminary data.</text>
</comment>
<keyword evidence="7" id="KW-0406">Ion transport</keyword>
<dbReference type="AlphaFoldDB" id="A0A7V4WWG7"/>
<keyword evidence="9" id="KW-0472">Membrane</keyword>
<evidence type="ECO:0000256" key="3">
    <source>
        <dbReference type="ARBA" id="ARBA00022452"/>
    </source>
</evidence>
<dbReference type="SUPFAM" id="SSF56935">
    <property type="entry name" value="Porins"/>
    <property type="match status" value="1"/>
</dbReference>
<organism evidence="12">
    <name type="scientific">Caldithrix abyssi</name>
    <dbReference type="NCBI Taxonomy" id="187145"/>
    <lineage>
        <taxon>Bacteria</taxon>
        <taxon>Pseudomonadati</taxon>
        <taxon>Calditrichota</taxon>
        <taxon>Calditrichia</taxon>
        <taxon>Calditrichales</taxon>
        <taxon>Calditrichaceae</taxon>
        <taxon>Caldithrix</taxon>
    </lineage>
</organism>
<keyword evidence="12" id="KW-0675">Receptor</keyword>
<dbReference type="Pfam" id="PF00593">
    <property type="entry name" value="TonB_dep_Rec_b-barrel"/>
    <property type="match status" value="1"/>
</dbReference>